<dbReference type="EMBL" id="LT799839">
    <property type="protein sequence ID" value="SLK22315.1"/>
    <property type="molecule type" value="Genomic_DNA"/>
</dbReference>
<organism evidence="3 4">
    <name type="scientific">Clostridium chauvoei JF4335</name>
    <dbReference type="NCBI Taxonomy" id="1351755"/>
    <lineage>
        <taxon>Bacteria</taxon>
        <taxon>Bacillati</taxon>
        <taxon>Bacillota</taxon>
        <taxon>Clostridia</taxon>
        <taxon>Eubacteriales</taxon>
        <taxon>Clostridiaceae</taxon>
        <taxon>Clostridium</taxon>
    </lineage>
</organism>
<dbReference type="Gene3D" id="3.40.50.1820">
    <property type="entry name" value="alpha/beta hydrolase"/>
    <property type="match status" value="1"/>
</dbReference>
<evidence type="ECO:0000259" key="2">
    <source>
        <dbReference type="Pfam" id="PF00561"/>
    </source>
</evidence>
<dbReference type="InterPro" id="IPR000073">
    <property type="entry name" value="AB_hydrolase_1"/>
</dbReference>
<keyword evidence="4" id="KW-1185">Reference proteome</keyword>
<dbReference type="GO" id="GO:0016746">
    <property type="term" value="F:acyltransferase activity"/>
    <property type="evidence" value="ECO:0007669"/>
    <property type="project" value="UniProtKB-KW"/>
</dbReference>
<proteinExistence type="predicted"/>
<dbReference type="RefSeq" id="WP_079481647.1">
    <property type="nucleotide sequence ID" value="NZ_CBML010000006.1"/>
</dbReference>
<dbReference type="AlphaFoldDB" id="A0A1U6JPV3"/>
<keyword evidence="1" id="KW-0472">Membrane</keyword>
<keyword evidence="3" id="KW-0808">Transferase</keyword>
<protein>
    <submittedName>
        <fullName evidence="3">Putative hydrolase or acyltransferase of alpha/beta superfamily protein</fullName>
    </submittedName>
</protein>
<keyword evidence="1" id="KW-1133">Transmembrane helix</keyword>
<reference evidence="4" key="1">
    <citation type="submission" date="2017-03" db="EMBL/GenBank/DDBJ databases">
        <authorList>
            <person name="Falquet L."/>
            <person name="Falquet L."/>
        </authorList>
    </citation>
    <scope>NUCLEOTIDE SEQUENCE [LARGE SCALE GENOMIC DNA]</scope>
</reference>
<evidence type="ECO:0000256" key="1">
    <source>
        <dbReference type="SAM" id="Phobius"/>
    </source>
</evidence>
<gene>
    <name evidence="3" type="ORF">CCH01_23500</name>
</gene>
<keyword evidence="1" id="KW-0812">Transmembrane</keyword>
<feature type="transmembrane region" description="Helical" evidence="1">
    <location>
        <begin position="24"/>
        <end position="42"/>
    </location>
</feature>
<keyword evidence="3" id="KW-0012">Acyltransferase</keyword>
<dbReference type="Proteomes" id="UP000190476">
    <property type="component" value="Chromosome I"/>
</dbReference>
<keyword evidence="3" id="KW-0378">Hydrolase</keyword>
<dbReference type="Pfam" id="PF00561">
    <property type="entry name" value="Abhydrolase_1"/>
    <property type="match status" value="1"/>
</dbReference>
<sequence length="340" mass="38503">MKLLPHSNGVYKVNMRTPMKPKDIIKRVLIILGIILLFGFIFQKVSNFIAKETLKDRVDYTRVDDKRLDYIVKGDGKYTVIFDGSIGGNLNQWNAVCDKLLSEYDDITVFVYNRRGYGFSDGGATRTPLDQANDLKILLRKAAAPSPYILVGEEYGSLILTNFAKEYKDTVAGVVLVNPLIEEQIKNKNFSKGIRFEKFRRKIEDFGSHIGLTTLLDKLNLDAKIKGFEDKIEGDELEEFKVHRTKSDYTSAVYNELGNITKGLSNSQEEGLFSGIPYYLIAKEGQESLQNLGDSALTKVYKTNCETNFISLEDPDSVIIGIRQVIKQVNDIERKNKKNN</sequence>
<evidence type="ECO:0000313" key="3">
    <source>
        <dbReference type="EMBL" id="SLK22315.1"/>
    </source>
</evidence>
<name>A0A1U6JPV3_9CLOT</name>
<evidence type="ECO:0000313" key="4">
    <source>
        <dbReference type="Proteomes" id="UP000190476"/>
    </source>
</evidence>
<dbReference type="InterPro" id="IPR029058">
    <property type="entry name" value="AB_hydrolase_fold"/>
</dbReference>
<dbReference type="GeneID" id="66302659"/>
<dbReference type="OrthoDB" id="59888at2"/>
<dbReference type="STRING" id="1351755.CCH01_23500"/>
<dbReference type="SUPFAM" id="SSF53474">
    <property type="entry name" value="alpha/beta-Hydrolases"/>
    <property type="match status" value="1"/>
</dbReference>
<feature type="domain" description="AB hydrolase-1" evidence="2">
    <location>
        <begin position="84"/>
        <end position="187"/>
    </location>
</feature>
<dbReference type="GO" id="GO:0016787">
    <property type="term" value="F:hydrolase activity"/>
    <property type="evidence" value="ECO:0007669"/>
    <property type="project" value="UniProtKB-KW"/>
</dbReference>
<accession>A0A1U6JPV3</accession>